<feature type="chain" id="PRO_5008904239" evidence="1">
    <location>
        <begin position="19"/>
        <end position="179"/>
    </location>
</feature>
<dbReference type="InterPro" id="IPR006616">
    <property type="entry name" value="DM9_repeat"/>
</dbReference>
<reference evidence="2 3" key="1">
    <citation type="journal article" date="2016" name="Genome Biol. Evol.">
        <title>Gene Family Evolution Reflects Adaptation to Soil Environmental Stressors in the Genome of the Collembolan Orchesella cincta.</title>
        <authorList>
            <person name="Faddeeva-Vakhrusheva A."/>
            <person name="Derks M.F."/>
            <person name="Anvar S.Y."/>
            <person name="Agamennone V."/>
            <person name="Suring W."/>
            <person name="Smit S."/>
            <person name="van Straalen N.M."/>
            <person name="Roelofs D."/>
        </authorList>
    </citation>
    <scope>NUCLEOTIDE SEQUENCE [LARGE SCALE GENOMIC DNA]</scope>
    <source>
        <tissue evidence="2">Mixed pool</tissue>
    </source>
</reference>
<dbReference type="PANTHER" id="PTHR31649:SF1">
    <property type="entry name" value="FARNESOIC ACID O-METHYL TRANSFERASE DOMAIN-CONTAINING PROTEIN"/>
    <property type="match status" value="1"/>
</dbReference>
<organism evidence="2 3">
    <name type="scientific">Orchesella cincta</name>
    <name type="common">Springtail</name>
    <name type="synonym">Podura cincta</name>
    <dbReference type="NCBI Taxonomy" id="48709"/>
    <lineage>
        <taxon>Eukaryota</taxon>
        <taxon>Metazoa</taxon>
        <taxon>Ecdysozoa</taxon>
        <taxon>Arthropoda</taxon>
        <taxon>Hexapoda</taxon>
        <taxon>Collembola</taxon>
        <taxon>Entomobryomorpha</taxon>
        <taxon>Entomobryoidea</taxon>
        <taxon>Orchesellidae</taxon>
        <taxon>Orchesellinae</taxon>
        <taxon>Orchesella</taxon>
    </lineage>
</organism>
<keyword evidence="1" id="KW-0732">Signal</keyword>
<evidence type="ECO:0000313" key="3">
    <source>
        <dbReference type="Proteomes" id="UP000094527"/>
    </source>
</evidence>
<dbReference type="AlphaFoldDB" id="A0A1D2MM39"/>
<accession>A0A1D2MM39</accession>
<gene>
    <name evidence="2" type="ORF">Ocin01_12544</name>
</gene>
<evidence type="ECO:0000313" key="2">
    <source>
        <dbReference type="EMBL" id="ODM94136.1"/>
    </source>
</evidence>
<dbReference type="PANTHER" id="PTHR31649">
    <property type="entry name" value="AGAP009604-PA"/>
    <property type="match status" value="1"/>
</dbReference>
<dbReference type="SMART" id="SM00696">
    <property type="entry name" value="DM9"/>
    <property type="match status" value="1"/>
</dbReference>
<comment type="caution">
    <text evidence="2">The sequence shown here is derived from an EMBL/GenBank/DDBJ whole genome shotgun (WGS) entry which is preliminary data.</text>
</comment>
<evidence type="ECO:0000256" key="1">
    <source>
        <dbReference type="SAM" id="SignalP"/>
    </source>
</evidence>
<protein>
    <submittedName>
        <fullName evidence="2">Uncharacterized protein</fullName>
    </submittedName>
</protein>
<proteinExistence type="predicted"/>
<dbReference type="STRING" id="48709.A0A1D2MM39"/>
<dbReference type="Pfam" id="PF11901">
    <property type="entry name" value="DM9"/>
    <property type="match status" value="1"/>
</dbReference>
<dbReference type="EMBL" id="LJIJ01000853">
    <property type="protein sequence ID" value="ODM94136.1"/>
    <property type="molecule type" value="Genomic_DNA"/>
</dbReference>
<feature type="signal peptide" evidence="1">
    <location>
        <begin position="1"/>
        <end position="18"/>
    </location>
</feature>
<sequence>MLFKILFIVFLSFLPSHSFSISPTVNATDPKAVTWLLGNSAIPAQLAEAGEDIYGPLYVARARVDGEWIPGKGFYNGGTFYAAVAFMGNEIETSDCQALLRGGVSWVPLQRQEQIPSNAVLAGIDPRTREKTYICRGYVDEAGQAWLTVGKVLETRLVCRIPFNGETDTYSFEILVETA</sequence>
<dbReference type="OrthoDB" id="2142040at2759"/>
<dbReference type="Proteomes" id="UP000094527">
    <property type="component" value="Unassembled WGS sequence"/>
</dbReference>
<keyword evidence="3" id="KW-1185">Reference proteome</keyword>
<name>A0A1D2MM39_ORCCI</name>